<name>A0A1M5A3Z1_9BACT</name>
<dbReference type="EMBL" id="FQUO01000006">
    <property type="protein sequence ID" value="SHF24646.1"/>
    <property type="molecule type" value="Genomic_DNA"/>
</dbReference>
<keyword evidence="1" id="KW-0378">Hydrolase</keyword>
<gene>
    <name evidence="4" type="ORF">SAMN05444008_10694</name>
</gene>
<sequence>MLKTVVITCFLASSFYCQGQSTTGITGIPDTSYSNYSAFIQTRKTHPDIRVPNVPSTKKVREQKDLVYCNREGRALKLDTFVPAAKGKGRTAILFVHGGGWRTGNRTQHHDLARKMALMGYVVFTPEYRLSTEALYPAAVHDIKASLRWLHAHAAEYGVDTAKIAIGGFSAGGQLAALVGSTNGNVNMEGTGCTDGSSSVGAILDLDGILAFIHPESGEGDDSKRTSAATYWFGYGKDARPEIWKEASALTHVGPHTPPTLFLNSSVDRMHAGRDDYRKVLDQYGIYSEVHQFEGAPHGFPLFQPWFEPTVQYIDEFLKKVFGK</sequence>
<dbReference type="OrthoDB" id="9777975at2"/>
<dbReference type="STRING" id="1302690.BUE76_09565"/>
<reference evidence="4 5" key="1">
    <citation type="submission" date="2016-11" db="EMBL/GenBank/DDBJ databases">
        <authorList>
            <person name="Jaros S."/>
            <person name="Januszkiewicz K."/>
            <person name="Wedrychowicz H."/>
        </authorList>
    </citation>
    <scope>NUCLEOTIDE SEQUENCE [LARGE SCALE GENOMIC DNA]</scope>
    <source>
        <strain evidence="4 5">DSM 26897</strain>
    </source>
</reference>
<feature type="signal peptide" evidence="2">
    <location>
        <begin position="1"/>
        <end position="19"/>
    </location>
</feature>
<dbReference type="InterPro" id="IPR049492">
    <property type="entry name" value="BD-FAE-like_dom"/>
</dbReference>
<dbReference type="Gene3D" id="3.40.50.1820">
    <property type="entry name" value="alpha/beta hydrolase"/>
    <property type="match status" value="1"/>
</dbReference>
<dbReference type="InterPro" id="IPR050300">
    <property type="entry name" value="GDXG_lipolytic_enzyme"/>
</dbReference>
<keyword evidence="2" id="KW-0732">Signal</keyword>
<keyword evidence="5" id="KW-1185">Reference proteome</keyword>
<dbReference type="SUPFAM" id="SSF53474">
    <property type="entry name" value="alpha/beta-Hydrolases"/>
    <property type="match status" value="1"/>
</dbReference>
<dbReference type="GO" id="GO:0016787">
    <property type="term" value="F:hydrolase activity"/>
    <property type="evidence" value="ECO:0007669"/>
    <property type="project" value="UniProtKB-KW"/>
</dbReference>
<evidence type="ECO:0000256" key="2">
    <source>
        <dbReference type="SAM" id="SignalP"/>
    </source>
</evidence>
<feature type="domain" description="BD-FAE-like" evidence="3">
    <location>
        <begin position="78"/>
        <end position="269"/>
    </location>
</feature>
<dbReference type="PANTHER" id="PTHR48081:SF13">
    <property type="entry name" value="ALPHA_BETA HYDROLASE"/>
    <property type="match status" value="1"/>
</dbReference>
<organism evidence="4 5">
    <name type="scientific">Cnuella takakiae</name>
    <dbReference type="NCBI Taxonomy" id="1302690"/>
    <lineage>
        <taxon>Bacteria</taxon>
        <taxon>Pseudomonadati</taxon>
        <taxon>Bacteroidota</taxon>
        <taxon>Chitinophagia</taxon>
        <taxon>Chitinophagales</taxon>
        <taxon>Chitinophagaceae</taxon>
        <taxon>Cnuella</taxon>
    </lineage>
</organism>
<dbReference type="Pfam" id="PF20434">
    <property type="entry name" value="BD-FAE"/>
    <property type="match status" value="1"/>
</dbReference>
<evidence type="ECO:0000313" key="4">
    <source>
        <dbReference type="EMBL" id="SHF24646.1"/>
    </source>
</evidence>
<evidence type="ECO:0000256" key="1">
    <source>
        <dbReference type="ARBA" id="ARBA00022801"/>
    </source>
</evidence>
<accession>A0A1M5A3Z1</accession>
<evidence type="ECO:0000259" key="3">
    <source>
        <dbReference type="Pfam" id="PF20434"/>
    </source>
</evidence>
<evidence type="ECO:0000313" key="5">
    <source>
        <dbReference type="Proteomes" id="UP000184368"/>
    </source>
</evidence>
<dbReference type="Proteomes" id="UP000184368">
    <property type="component" value="Unassembled WGS sequence"/>
</dbReference>
<dbReference type="InterPro" id="IPR029058">
    <property type="entry name" value="AB_hydrolase_fold"/>
</dbReference>
<dbReference type="AlphaFoldDB" id="A0A1M5A3Z1"/>
<dbReference type="PANTHER" id="PTHR48081">
    <property type="entry name" value="AB HYDROLASE SUPERFAMILY PROTEIN C4A8.06C"/>
    <property type="match status" value="1"/>
</dbReference>
<protein>
    <submittedName>
        <fullName evidence="4">Acetyl esterase/lipase</fullName>
    </submittedName>
</protein>
<feature type="chain" id="PRO_5012702678" evidence="2">
    <location>
        <begin position="20"/>
        <end position="324"/>
    </location>
</feature>
<proteinExistence type="predicted"/>